<dbReference type="SMART" id="SM00871">
    <property type="entry name" value="AraC_E_bind"/>
    <property type="match status" value="1"/>
</dbReference>
<dbReference type="InterPro" id="IPR011256">
    <property type="entry name" value="Reg_factor_effector_dom_sf"/>
</dbReference>
<dbReference type="RefSeq" id="WP_283740485.1">
    <property type="nucleotide sequence ID" value="NZ_JASJEV010000005.1"/>
</dbReference>
<evidence type="ECO:0000313" key="2">
    <source>
        <dbReference type="EMBL" id="MDJ1158492.1"/>
    </source>
</evidence>
<dbReference type="InterPro" id="IPR050908">
    <property type="entry name" value="SmbC-like"/>
</dbReference>
<evidence type="ECO:0000313" key="3">
    <source>
        <dbReference type="Proteomes" id="UP001321492"/>
    </source>
</evidence>
<evidence type="ECO:0000259" key="1">
    <source>
        <dbReference type="SMART" id="SM00871"/>
    </source>
</evidence>
<dbReference type="Gene3D" id="3.20.80.10">
    <property type="entry name" value="Regulatory factor, effector binding domain"/>
    <property type="match status" value="1"/>
</dbReference>
<name>A0ABT7AGK1_9HYPH</name>
<feature type="domain" description="AraC effector-binding" evidence="1">
    <location>
        <begin position="2"/>
        <end position="152"/>
    </location>
</feature>
<protein>
    <submittedName>
        <fullName evidence="2">GyrI-like domain-containing protein</fullName>
    </submittedName>
</protein>
<dbReference type="SUPFAM" id="SSF55136">
    <property type="entry name" value="Probable bacterial effector-binding domain"/>
    <property type="match status" value="1"/>
</dbReference>
<organism evidence="2 3">
    <name type="scientific">Chelatococcus albus</name>
    <dbReference type="NCBI Taxonomy" id="3047466"/>
    <lineage>
        <taxon>Bacteria</taxon>
        <taxon>Pseudomonadati</taxon>
        <taxon>Pseudomonadota</taxon>
        <taxon>Alphaproteobacteria</taxon>
        <taxon>Hyphomicrobiales</taxon>
        <taxon>Chelatococcaceae</taxon>
        <taxon>Chelatococcus</taxon>
    </lineage>
</organism>
<comment type="caution">
    <text evidence="2">The sequence shown here is derived from an EMBL/GenBank/DDBJ whole genome shotgun (WGS) entry which is preliminary data.</text>
</comment>
<keyword evidence="3" id="KW-1185">Reference proteome</keyword>
<gene>
    <name evidence="2" type="ORF">QNA08_09620</name>
</gene>
<dbReference type="PANTHER" id="PTHR40055">
    <property type="entry name" value="TRANSCRIPTIONAL REGULATOR YGIV-RELATED"/>
    <property type="match status" value="1"/>
</dbReference>
<dbReference type="PANTHER" id="PTHR40055:SF1">
    <property type="entry name" value="TRANSCRIPTIONAL REGULATOR YGIV-RELATED"/>
    <property type="match status" value="1"/>
</dbReference>
<dbReference type="Pfam" id="PF06445">
    <property type="entry name" value="GyrI-like"/>
    <property type="match status" value="1"/>
</dbReference>
<reference evidence="2 3" key="1">
    <citation type="submission" date="2023-05" db="EMBL/GenBank/DDBJ databases">
        <title>Chelatococcus sp. nov., a moderately thermophilic bacterium isolated from hot spring microbial mat.</title>
        <authorList>
            <person name="Hu C.-J."/>
            <person name="Li W.-J."/>
        </authorList>
    </citation>
    <scope>NUCLEOTIDE SEQUENCE [LARGE SCALE GENOMIC DNA]</scope>
    <source>
        <strain evidence="2 3">SYSU G07232</strain>
    </source>
</reference>
<dbReference type="EMBL" id="JASJEV010000005">
    <property type="protein sequence ID" value="MDJ1158492.1"/>
    <property type="molecule type" value="Genomic_DNA"/>
</dbReference>
<dbReference type="InterPro" id="IPR010499">
    <property type="entry name" value="AraC_E-bd"/>
</dbReference>
<dbReference type="Proteomes" id="UP001321492">
    <property type="component" value="Unassembled WGS sequence"/>
</dbReference>
<proteinExistence type="predicted"/>
<sequence>MTPLVILNMPPLRLAVIRHVGSYAEVGPAFDRILAWATGRGMAHPTAVGVYYDNPAEVPVAALRADAGVVVPAEMTGVDEVGIVTLAAGRYARMSHRGPYTQLGQAYEWFYRDWLPASGESLACGPAYEIYRNSPREVPQQELLTDIHMPLAG</sequence>
<dbReference type="InterPro" id="IPR029442">
    <property type="entry name" value="GyrI-like"/>
</dbReference>
<accession>A0ABT7AGK1</accession>